<sequence>MTDIINEITINASLDKVWDLLVNPKLTPEYMYTCAIETDFAESSPVLWRGIHDQVVYVSGFMTSFSPKTKMVYTVIDPNADYAQTPENHLTVVYELSESDSSTILKVTQSGYETAANGKERYDEALAGGGWAGILEKIKEMAESI</sequence>
<evidence type="ECO:0000313" key="4">
    <source>
        <dbReference type="Proteomes" id="UP001156666"/>
    </source>
</evidence>
<dbReference type="InterPro" id="IPR013538">
    <property type="entry name" value="ASHA1/2-like_C"/>
</dbReference>
<dbReference type="CDD" id="cd07814">
    <property type="entry name" value="SRPBCC_CalC_Aha1-like"/>
    <property type="match status" value="1"/>
</dbReference>
<dbReference type="EMBL" id="BSOH01000007">
    <property type="protein sequence ID" value="GLR17075.1"/>
    <property type="molecule type" value="Genomic_DNA"/>
</dbReference>
<gene>
    <name evidence="3" type="ORF">GCM10007940_16900</name>
</gene>
<comment type="similarity">
    <text evidence="1">Belongs to the AHA1 family.</text>
</comment>
<proteinExistence type="inferred from homology"/>
<dbReference type="RefSeq" id="WP_235290746.1">
    <property type="nucleotide sequence ID" value="NZ_BSOH01000007.1"/>
</dbReference>
<dbReference type="Proteomes" id="UP001156666">
    <property type="component" value="Unassembled WGS sequence"/>
</dbReference>
<evidence type="ECO:0000259" key="2">
    <source>
        <dbReference type="Pfam" id="PF08327"/>
    </source>
</evidence>
<dbReference type="Pfam" id="PF08327">
    <property type="entry name" value="AHSA1"/>
    <property type="match status" value="1"/>
</dbReference>
<dbReference type="AlphaFoldDB" id="A0AA37SS11"/>
<dbReference type="Gene3D" id="3.30.530.20">
    <property type="match status" value="1"/>
</dbReference>
<dbReference type="InterPro" id="IPR023393">
    <property type="entry name" value="START-like_dom_sf"/>
</dbReference>
<reference evidence="3" key="1">
    <citation type="journal article" date="2014" name="Int. J. Syst. Evol. Microbiol.">
        <title>Complete genome sequence of Corynebacterium casei LMG S-19264T (=DSM 44701T), isolated from a smear-ripened cheese.</title>
        <authorList>
            <consortium name="US DOE Joint Genome Institute (JGI-PGF)"/>
            <person name="Walter F."/>
            <person name="Albersmeier A."/>
            <person name="Kalinowski J."/>
            <person name="Ruckert C."/>
        </authorList>
    </citation>
    <scope>NUCLEOTIDE SEQUENCE</scope>
    <source>
        <strain evidence="3">NBRC 108769</strain>
    </source>
</reference>
<protein>
    <submittedName>
        <fullName evidence="3">Transcriptional regulator</fullName>
    </submittedName>
</protein>
<evidence type="ECO:0000313" key="3">
    <source>
        <dbReference type="EMBL" id="GLR17075.1"/>
    </source>
</evidence>
<dbReference type="SUPFAM" id="SSF55961">
    <property type="entry name" value="Bet v1-like"/>
    <property type="match status" value="1"/>
</dbReference>
<organism evidence="3 4">
    <name type="scientific">Portibacter lacus</name>
    <dbReference type="NCBI Taxonomy" id="1099794"/>
    <lineage>
        <taxon>Bacteria</taxon>
        <taxon>Pseudomonadati</taxon>
        <taxon>Bacteroidota</taxon>
        <taxon>Saprospiria</taxon>
        <taxon>Saprospirales</taxon>
        <taxon>Haliscomenobacteraceae</taxon>
        <taxon>Portibacter</taxon>
    </lineage>
</organism>
<name>A0AA37SS11_9BACT</name>
<keyword evidence="4" id="KW-1185">Reference proteome</keyword>
<reference evidence="3" key="2">
    <citation type="submission" date="2023-01" db="EMBL/GenBank/DDBJ databases">
        <title>Draft genome sequence of Portibacter lacus strain NBRC 108769.</title>
        <authorList>
            <person name="Sun Q."/>
            <person name="Mori K."/>
        </authorList>
    </citation>
    <scope>NUCLEOTIDE SEQUENCE</scope>
    <source>
        <strain evidence="3">NBRC 108769</strain>
    </source>
</reference>
<feature type="domain" description="Activator of Hsp90 ATPase homologue 1/2-like C-terminal" evidence="2">
    <location>
        <begin position="11"/>
        <end position="142"/>
    </location>
</feature>
<accession>A0AA37SS11</accession>
<evidence type="ECO:0000256" key="1">
    <source>
        <dbReference type="ARBA" id="ARBA00006817"/>
    </source>
</evidence>
<comment type="caution">
    <text evidence="3">The sequence shown here is derived from an EMBL/GenBank/DDBJ whole genome shotgun (WGS) entry which is preliminary data.</text>
</comment>